<reference evidence="8" key="1">
    <citation type="journal article" date="2021" name="IMA Fungus">
        <title>Genomic characterization of three marine fungi, including Emericellopsis atlantica sp. nov. with signatures of a generalist lifestyle and marine biomass degradation.</title>
        <authorList>
            <person name="Hagestad O.C."/>
            <person name="Hou L."/>
            <person name="Andersen J.H."/>
            <person name="Hansen E.H."/>
            <person name="Altermark B."/>
            <person name="Li C."/>
            <person name="Kuhnert E."/>
            <person name="Cox R.J."/>
            <person name="Crous P.W."/>
            <person name="Spatafora J.W."/>
            <person name="Lail K."/>
            <person name="Amirebrahimi M."/>
            <person name="Lipzen A."/>
            <person name="Pangilinan J."/>
            <person name="Andreopoulos W."/>
            <person name="Hayes R.D."/>
            <person name="Ng V."/>
            <person name="Grigoriev I.V."/>
            <person name="Jackson S.A."/>
            <person name="Sutton T.D.S."/>
            <person name="Dobson A.D.W."/>
            <person name="Rama T."/>
        </authorList>
    </citation>
    <scope>NUCLEOTIDE SEQUENCE</scope>
    <source>
        <strain evidence="8">TRa3180A</strain>
    </source>
</reference>
<dbReference type="Pfam" id="PF03366">
    <property type="entry name" value="YEATS"/>
    <property type="match status" value="1"/>
</dbReference>
<evidence type="ECO:0000256" key="2">
    <source>
        <dbReference type="ARBA" id="ARBA00023015"/>
    </source>
</evidence>
<accession>A0A9P8CDW7</accession>
<evidence type="ECO:0000313" key="8">
    <source>
        <dbReference type="EMBL" id="KAG9243493.1"/>
    </source>
</evidence>
<feature type="domain" description="YEATS" evidence="7">
    <location>
        <begin position="15"/>
        <end position="172"/>
    </location>
</feature>
<gene>
    <name evidence="8" type="ORF">BJ878DRAFT_114778</name>
</gene>
<dbReference type="Proteomes" id="UP000887226">
    <property type="component" value="Unassembled WGS sequence"/>
</dbReference>
<feature type="compositionally biased region" description="Basic and acidic residues" evidence="6">
    <location>
        <begin position="217"/>
        <end position="243"/>
    </location>
</feature>
<keyword evidence="4 5" id="KW-0539">Nucleus</keyword>
<dbReference type="InterPro" id="IPR055129">
    <property type="entry name" value="YEATS_dom"/>
</dbReference>
<proteinExistence type="predicted"/>
<evidence type="ECO:0000256" key="1">
    <source>
        <dbReference type="ARBA" id="ARBA00022408"/>
    </source>
</evidence>
<dbReference type="InterPro" id="IPR038704">
    <property type="entry name" value="YEAST_sf"/>
</dbReference>
<dbReference type="InterPro" id="IPR005033">
    <property type="entry name" value="YEATS"/>
</dbReference>
<dbReference type="Gene3D" id="2.60.40.1970">
    <property type="entry name" value="YEATS domain"/>
    <property type="match status" value="1"/>
</dbReference>
<dbReference type="PROSITE" id="PS51037">
    <property type="entry name" value="YEATS"/>
    <property type="match status" value="1"/>
</dbReference>
<comment type="subcellular location">
    <subcellularLocation>
        <location evidence="5">Nucleus</location>
    </subcellularLocation>
</comment>
<dbReference type="EMBL" id="MU253972">
    <property type="protein sequence ID" value="KAG9243493.1"/>
    <property type="molecule type" value="Genomic_DNA"/>
</dbReference>
<dbReference type="CDD" id="cd16908">
    <property type="entry name" value="YEATS_Yaf9_like"/>
    <property type="match status" value="1"/>
</dbReference>
<dbReference type="PANTHER" id="PTHR47573:SF1">
    <property type="entry name" value="PROTEIN AF-9 HOMOLOG"/>
    <property type="match status" value="1"/>
</dbReference>
<evidence type="ECO:0000313" key="9">
    <source>
        <dbReference type="Proteomes" id="UP000887226"/>
    </source>
</evidence>
<dbReference type="GO" id="GO:0000785">
    <property type="term" value="C:chromatin"/>
    <property type="evidence" value="ECO:0007669"/>
    <property type="project" value="UniProtKB-ARBA"/>
</dbReference>
<keyword evidence="2" id="KW-0805">Transcription regulation</keyword>
<dbReference type="PANTHER" id="PTHR47573">
    <property type="entry name" value="PROTEIN AF-9 HOMOLOG"/>
    <property type="match status" value="1"/>
</dbReference>
<dbReference type="GO" id="GO:0005634">
    <property type="term" value="C:nucleus"/>
    <property type="evidence" value="ECO:0007669"/>
    <property type="project" value="UniProtKB-SubCell"/>
</dbReference>
<evidence type="ECO:0000256" key="3">
    <source>
        <dbReference type="ARBA" id="ARBA00023163"/>
    </source>
</evidence>
<dbReference type="OrthoDB" id="16041at2759"/>
<protein>
    <recommendedName>
        <fullName evidence="1">Protein AF-9 homolog</fullName>
    </recommendedName>
</protein>
<keyword evidence="9" id="KW-1185">Reference proteome</keyword>
<name>A0A9P8CDW7_9HELO</name>
<evidence type="ECO:0000259" key="7">
    <source>
        <dbReference type="PROSITE" id="PS51037"/>
    </source>
</evidence>
<feature type="region of interest" description="Disordered" evidence="6">
    <location>
        <begin position="199"/>
        <end position="243"/>
    </location>
</feature>
<organism evidence="8 9">
    <name type="scientific">Calycina marina</name>
    <dbReference type="NCBI Taxonomy" id="1763456"/>
    <lineage>
        <taxon>Eukaryota</taxon>
        <taxon>Fungi</taxon>
        <taxon>Dikarya</taxon>
        <taxon>Ascomycota</taxon>
        <taxon>Pezizomycotina</taxon>
        <taxon>Leotiomycetes</taxon>
        <taxon>Helotiales</taxon>
        <taxon>Pezizellaceae</taxon>
        <taxon>Calycina</taxon>
    </lineage>
</organism>
<comment type="caution">
    <text evidence="8">The sequence shown here is derived from an EMBL/GenBank/DDBJ whole genome shotgun (WGS) entry which is preliminary data.</text>
</comment>
<evidence type="ECO:0000256" key="6">
    <source>
        <dbReference type="SAM" id="MobiDB-lite"/>
    </source>
</evidence>
<keyword evidence="3" id="KW-0804">Transcription</keyword>
<sequence>MPRLQNMAPAAGSKRMKGTSIYRPFVYGSTARRFNDDFPRPDHVPADHTHSWTVFVKGVDNTDISYWLNKVQFKLHDSIENHIRNVDQLKPGETFETSATGWGEFEITIKFYFVPESNEKAQAFYHHLDLHPYGDEANQKQQRETNEVQSWRYDEMVWNEPYESFFEYMTTPMDRSKGGKGGMGKGTKMMGGGMVGSTGERTASIPYSARPGQPFSKETEREEAKKLRAAQEKVDQTTKDLQKKREGIEAKVAQVRKELVDQQARLAAMGG</sequence>
<evidence type="ECO:0000256" key="4">
    <source>
        <dbReference type="ARBA" id="ARBA00023242"/>
    </source>
</evidence>
<evidence type="ECO:0000256" key="5">
    <source>
        <dbReference type="PROSITE-ProRule" id="PRU00376"/>
    </source>
</evidence>
<dbReference type="AlphaFoldDB" id="A0A9P8CDW7"/>
<dbReference type="GO" id="GO:0006355">
    <property type="term" value="P:regulation of DNA-templated transcription"/>
    <property type="evidence" value="ECO:0007669"/>
    <property type="project" value="InterPro"/>
</dbReference>